<protein>
    <recommendedName>
        <fullName evidence="4">Cytochrome c domain-containing protein</fullName>
    </recommendedName>
</protein>
<accession>A0ABU1MSF3</accession>
<feature type="region of interest" description="Disordered" evidence="1">
    <location>
        <begin position="13"/>
        <end position="32"/>
    </location>
</feature>
<evidence type="ECO:0000256" key="1">
    <source>
        <dbReference type="SAM" id="MobiDB-lite"/>
    </source>
</evidence>
<dbReference type="RefSeq" id="WP_022675457.1">
    <property type="nucleotide sequence ID" value="NZ_CP140000.1"/>
</dbReference>
<sequence>MVALVLAGGVARAQQAAPAPSTAQVAEDHSGLTRERFRRNCLMCHNRAAPEGIAPEIMAGLYPEPGKAPRDMMPGLVCWRRCTACRVPDAKASASRPSQPAQRPGA</sequence>
<gene>
    <name evidence="2" type="ORF">J2792_003804</name>
</gene>
<evidence type="ECO:0000313" key="3">
    <source>
        <dbReference type="Proteomes" id="UP001184150"/>
    </source>
</evidence>
<dbReference type="EMBL" id="JAVDRD010000013">
    <property type="protein sequence ID" value="MDR6512916.1"/>
    <property type="molecule type" value="Genomic_DNA"/>
</dbReference>
<evidence type="ECO:0000313" key="2">
    <source>
        <dbReference type="EMBL" id="MDR6512916.1"/>
    </source>
</evidence>
<proteinExistence type="predicted"/>
<dbReference type="Proteomes" id="UP001184150">
    <property type="component" value="Unassembled WGS sequence"/>
</dbReference>
<organism evidence="2 3">
    <name type="scientific">Novosphingobium capsulatum</name>
    <dbReference type="NCBI Taxonomy" id="13688"/>
    <lineage>
        <taxon>Bacteria</taxon>
        <taxon>Pseudomonadati</taxon>
        <taxon>Pseudomonadota</taxon>
        <taxon>Alphaproteobacteria</taxon>
        <taxon>Sphingomonadales</taxon>
        <taxon>Sphingomonadaceae</taxon>
        <taxon>Novosphingobium</taxon>
    </lineage>
</organism>
<name>A0ABU1MSF3_9SPHN</name>
<comment type="caution">
    <text evidence="2">The sequence shown here is derived from an EMBL/GenBank/DDBJ whole genome shotgun (WGS) entry which is preliminary data.</text>
</comment>
<feature type="compositionally biased region" description="Low complexity" evidence="1">
    <location>
        <begin position="13"/>
        <end position="25"/>
    </location>
</feature>
<reference evidence="2 3" key="1">
    <citation type="submission" date="2023-07" db="EMBL/GenBank/DDBJ databases">
        <title>Sorghum-associated microbial communities from plants grown in Nebraska, USA.</title>
        <authorList>
            <person name="Schachtman D."/>
        </authorList>
    </citation>
    <scope>NUCLEOTIDE SEQUENCE [LARGE SCALE GENOMIC DNA]</scope>
    <source>
        <strain evidence="2 3">DS1027</strain>
    </source>
</reference>
<keyword evidence="3" id="KW-1185">Reference proteome</keyword>
<evidence type="ECO:0008006" key="4">
    <source>
        <dbReference type="Google" id="ProtNLM"/>
    </source>
</evidence>